<gene>
    <name evidence="2" type="ORF">DBT_2283</name>
</gene>
<dbReference type="RefSeq" id="WP_067620434.1">
    <property type="nucleotide sequence ID" value="NZ_MAGO01000014.1"/>
</dbReference>
<reference evidence="2 3" key="1">
    <citation type="submission" date="2016-06" db="EMBL/GenBank/DDBJ databases">
        <title>Respiratory ammonification of nitrate coupled to the oxidation of elemental sulfur in deep-sea autotrophic thermophilic bacteria.</title>
        <authorList>
            <person name="Slobodkina G.B."/>
            <person name="Mardanov A.V."/>
            <person name="Ravin N.V."/>
            <person name="Frolova A.A."/>
            <person name="Viryasiv M.B."/>
            <person name="Chernyh N.A."/>
            <person name="Bonch-Osmolovskaya E.A."/>
            <person name="Slobodkin A.I."/>
        </authorList>
    </citation>
    <scope>NUCLEOTIDE SEQUENCE [LARGE SCALE GENOMIC DNA]</scope>
    <source>
        <strain evidence="2 3">S69</strain>
    </source>
</reference>
<dbReference type="Proteomes" id="UP000093080">
    <property type="component" value="Unassembled WGS sequence"/>
</dbReference>
<evidence type="ECO:0000256" key="1">
    <source>
        <dbReference type="SAM" id="Phobius"/>
    </source>
</evidence>
<feature type="transmembrane region" description="Helical" evidence="1">
    <location>
        <begin position="9"/>
        <end position="28"/>
    </location>
</feature>
<sequence>MLFVIQNKNFLKIITVFVIVMGTTVLFTEKDALSFFGSVELGNGYDSNPAILPKGKGSGFSSLLVDLNQGFGIGEATLLTFNVRGNWKRYFKGESDSLTEAEANLSFINQRGTFKPSVFLRGTRIRSGVIPEDDRDVATVGLAMEYYPYEDIGIQFTFSVGWLDYRRASESVSGRSLSGTLPNGSGHMSPLGGMRDPKEIDIFRAAFESIAEKKFAQRFIGSGMGMGPLLQGNLNANKDPNRDDRVEQLYLSIQKDLLSNTSVSIFFNRQRLFSSIKFESFTRYGSGITMTVSMPKNFDVFTQLSWYRASFREKRSRNRVDYSKFFSIGLIKSYKKFGLSLKYDYSKNDSSFVDEYFERNLISFSIGYYF</sequence>
<comment type="caution">
    <text evidence="2">The sequence shown here is derived from an EMBL/GenBank/DDBJ whole genome shotgun (WGS) entry which is preliminary data.</text>
</comment>
<proteinExistence type="predicted"/>
<keyword evidence="1" id="KW-0812">Transmembrane</keyword>
<dbReference type="AlphaFoldDB" id="A0A1B9F384"/>
<name>A0A1B9F384_9BACT</name>
<dbReference type="STRING" id="1156395.DBT_2283"/>
<keyword evidence="1" id="KW-1133">Transmembrane helix</keyword>
<keyword evidence="1" id="KW-0472">Membrane</keyword>
<accession>A0A1B9F384</accession>
<dbReference type="EMBL" id="MAGO01000014">
    <property type="protein sequence ID" value="OCC14294.1"/>
    <property type="molecule type" value="Genomic_DNA"/>
</dbReference>
<protein>
    <submittedName>
        <fullName evidence="2">Uncharacterized protein</fullName>
    </submittedName>
</protein>
<evidence type="ECO:0000313" key="2">
    <source>
        <dbReference type="EMBL" id="OCC14294.1"/>
    </source>
</evidence>
<keyword evidence="3" id="KW-1185">Reference proteome</keyword>
<evidence type="ECO:0000313" key="3">
    <source>
        <dbReference type="Proteomes" id="UP000093080"/>
    </source>
</evidence>
<organism evidence="2 3">
    <name type="scientific">Dissulfuribacter thermophilus</name>
    <dbReference type="NCBI Taxonomy" id="1156395"/>
    <lineage>
        <taxon>Bacteria</taxon>
        <taxon>Pseudomonadati</taxon>
        <taxon>Thermodesulfobacteriota</taxon>
        <taxon>Dissulfuribacteria</taxon>
        <taxon>Dissulfuribacterales</taxon>
        <taxon>Dissulfuribacteraceae</taxon>
        <taxon>Dissulfuribacter</taxon>
    </lineage>
</organism>